<feature type="domain" description="Zn(2)-C6 fungal-type" evidence="4">
    <location>
        <begin position="25"/>
        <end position="54"/>
    </location>
</feature>
<feature type="compositionally biased region" description="Low complexity" evidence="3">
    <location>
        <begin position="121"/>
        <end position="134"/>
    </location>
</feature>
<dbReference type="Proteomes" id="UP000241462">
    <property type="component" value="Unassembled WGS sequence"/>
</dbReference>
<dbReference type="PANTHER" id="PTHR46910">
    <property type="entry name" value="TRANSCRIPTION FACTOR PDR1"/>
    <property type="match status" value="1"/>
</dbReference>
<dbReference type="AlphaFoldDB" id="A0A2T3A4G0"/>
<feature type="region of interest" description="Disordered" evidence="3">
    <location>
        <begin position="101"/>
        <end position="155"/>
    </location>
</feature>
<dbReference type="GO" id="GO:0008270">
    <property type="term" value="F:zinc ion binding"/>
    <property type="evidence" value="ECO:0007669"/>
    <property type="project" value="InterPro"/>
</dbReference>
<dbReference type="GO" id="GO:0003677">
    <property type="term" value="F:DNA binding"/>
    <property type="evidence" value="ECO:0007669"/>
    <property type="project" value="InterPro"/>
</dbReference>
<dbReference type="Pfam" id="PF00172">
    <property type="entry name" value="Zn_clus"/>
    <property type="match status" value="1"/>
</dbReference>
<evidence type="ECO:0000256" key="2">
    <source>
        <dbReference type="ARBA" id="ARBA00023242"/>
    </source>
</evidence>
<dbReference type="InterPro" id="IPR036864">
    <property type="entry name" value="Zn2-C6_fun-type_DNA-bd_sf"/>
</dbReference>
<name>A0A2T3A4G0_9PEZI</name>
<dbReference type="PANTHER" id="PTHR46910:SF39">
    <property type="entry name" value="ZN(II)2CYS6 TRANSCRIPTION FACTOR (EUROFUNG)"/>
    <property type="match status" value="1"/>
</dbReference>
<feature type="compositionally biased region" description="Basic residues" evidence="3">
    <location>
        <begin position="142"/>
        <end position="152"/>
    </location>
</feature>
<dbReference type="SUPFAM" id="SSF57701">
    <property type="entry name" value="Zn2/Cys6 DNA-binding domain"/>
    <property type="match status" value="1"/>
</dbReference>
<dbReference type="InterPro" id="IPR050987">
    <property type="entry name" value="AtrR-like"/>
</dbReference>
<dbReference type="GO" id="GO:0006351">
    <property type="term" value="P:DNA-templated transcription"/>
    <property type="evidence" value="ECO:0007669"/>
    <property type="project" value="InterPro"/>
</dbReference>
<evidence type="ECO:0000313" key="5">
    <source>
        <dbReference type="EMBL" id="PSR82677.1"/>
    </source>
</evidence>
<dbReference type="EMBL" id="KZ678473">
    <property type="protein sequence ID" value="PSR82677.1"/>
    <property type="molecule type" value="Genomic_DNA"/>
</dbReference>
<dbReference type="InterPro" id="IPR007219">
    <property type="entry name" value="XnlR_reg_dom"/>
</dbReference>
<sequence length="546" mass="61255">MSKRLGVNPRRIFVKENNRKRTRTACNSCNIRRVKCSGKQPCDACFAAQRLCDYPSTDKKVFVGKGEYEDLKASKSLLDKCLAEFLPDPEQRQSYLSQALQDTNASQVGSAQPSKDDEVHSGSSAASISTSARSPPCETAPRHHHHSRHGAHVPKLEQLDIGATEGSLLQDRDGNKRWLGGTSGATFLDHLKKFMHTLKSSLGYCGTNADTSPGLKFLASRGQYQTSDSQLLFTPASDRIDTTLSLESWEVAGSLLAKADEYLQSCGSTWACGGIYYFGDLSVQAWLAVQRDETRRREVAFYEAAFALGTIYSLTAASSRRDGQLGESFFAKARNILGDPTEIFLYSFRDVPALIMMAMYMAEMNRRDNAYIYLSYAITISCMFGGMKGSFNDERDKRIVWTLFCLDREYACLMGRPPLYSDEAFQLHLPDTTPILPLPSGLLAHIELSKIAGYLVTNTYSIAPRQAVDRCSNPFLNSLHMLQQWRERLPPDLRIPLEVQPEYQSQISTEDFPADVRQKFKEQLKDNTLPFDRALCVLHMKWNQAS</sequence>
<dbReference type="CDD" id="cd12148">
    <property type="entry name" value="fungal_TF_MHR"/>
    <property type="match status" value="1"/>
</dbReference>
<organism evidence="5 6">
    <name type="scientific">Coniella lustricola</name>
    <dbReference type="NCBI Taxonomy" id="2025994"/>
    <lineage>
        <taxon>Eukaryota</taxon>
        <taxon>Fungi</taxon>
        <taxon>Dikarya</taxon>
        <taxon>Ascomycota</taxon>
        <taxon>Pezizomycotina</taxon>
        <taxon>Sordariomycetes</taxon>
        <taxon>Sordariomycetidae</taxon>
        <taxon>Diaporthales</taxon>
        <taxon>Schizoparmaceae</taxon>
        <taxon>Coniella</taxon>
    </lineage>
</organism>
<dbReference type="CDD" id="cd00067">
    <property type="entry name" value="GAL4"/>
    <property type="match status" value="1"/>
</dbReference>
<feature type="compositionally biased region" description="Polar residues" evidence="3">
    <location>
        <begin position="101"/>
        <end position="113"/>
    </location>
</feature>
<evidence type="ECO:0000256" key="3">
    <source>
        <dbReference type="SAM" id="MobiDB-lite"/>
    </source>
</evidence>
<keyword evidence="2" id="KW-0539">Nucleus</keyword>
<evidence type="ECO:0000256" key="1">
    <source>
        <dbReference type="ARBA" id="ARBA00022723"/>
    </source>
</evidence>
<evidence type="ECO:0000313" key="6">
    <source>
        <dbReference type="Proteomes" id="UP000241462"/>
    </source>
</evidence>
<dbReference type="PROSITE" id="PS50048">
    <property type="entry name" value="ZN2_CY6_FUNGAL_2"/>
    <property type="match status" value="1"/>
</dbReference>
<reference evidence="5 6" key="1">
    <citation type="journal article" date="2018" name="Mycol. Prog.">
        <title>Coniella lustricola, a new species from submerged detritus.</title>
        <authorList>
            <person name="Raudabaugh D.B."/>
            <person name="Iturriaga T."/>
            <person name="Carver A."/>
            <person name="Mondo S."/>
            <person name="Pangilinan J."/>
            <person name="Lipzen A."/>
            <person name="He G."/>
            <person name="Amirebrahimi M."/>
            <person name="Grigoriev I.V."/>
            <person name="Miller A.N."/>
        </authorList>
    </citation>
    <scope>NUCLEOTIDE SEQUENCE [LARGE SCALE GENOMIC DNA]</scope>
    <source>
        <strain evidence="5 6">B22-T-1</strain>
    </source>
</reference>
<keyword evidence="1" id="KW-0479">Metal-binding</keyword>
<dbReference type="SMART" id="SM00906">
    <property type="entry name" value="Fungal_trans"/>
    <property type="match status" value="1"/>
</dbReference>
<protein>
    <recommendedName>
        <fullName evidence="4">Zn(2)-C6 fungal-type domain-containing protein</fullName>
    </recommendedName>
</protein>
<gene>
    <name evidence="5" type="ORF">BD289DRAFT_11089</name>
</gene>
<dbReference type="GO" id="GO:0000981">
    <property type="term" value="F:DNA-binding transcription factor activity, RNA polymerase II-specific"/>
    <property type="evidence" value="ECO:0007669"/>
    <property type="project" value="InterPro"/>
</dbReference>
<keyword evidence="6" id="KW-1185">Reference proteome</keyword>
<accession>A0A2T3A4G0</accession>
<proteinExistence type="predicted"/>
<dbReference type="STRING" id="2025994.A0A2T3A4G0"/>
<dbReference type="InterPro" id="IPR001138">
    <property type="entry name" value="Zn2Cys6_DnaBD"/>
</dbReference>
<dbReference type="Gene3D" id="4.10.240.10">
    <property type="entry name" value="Zn(2)-C6 fungal-type DNA-binding domain"/>
    <property type="match status" value="1"/>
</dbReference>
<dbReference type="Pfam" id="PF04082">
    <property type="entry name" value="Fungal_trans"/>
    <property type="match status" value="1"/>
</dbReference>
<evidence type="ECO:0000259" key="4">
    <source>
        <dbReference type="PROSITE" id="PS50048"/>
    </source>
</evidence>
<dbReference type="OrthoDB" id="3266505at2759"/>
<dbReference type="InParanoid" id="A0A2T3A4G0"/>